<evidence type="ECO:0000256" key="6">
    <source>
        <dbReference type="ARBA" id="ARBA00023125"/>
    </source>
</evidence>
<comment type="catalytic activity">
    <reaction evidence="11">
        <text>ATP + H2O = ADP + phosphate + H(+)</text>
        <dbReference type="Rhea" id="RHEA:13065"/>
        <dbReference type="ChEBI" id="CHEBI:15377"/>
        <dbReference type="ChEBI" id="CHEBI:15378"/>
        <dbReference type="ChEBI" id="CHEBI:30616"/>
        <dbReference type="ChEBI" id="CHEBI:43474"/>
        <dbReference type="ChEBI" id="CHEBI:456216"/>
        <dbReference type="EC" id="5.6.2.4"/>
    </reaction>
</comment>
<dbReference type="InterPro" id="IPR014016">
    <property type="entry name" value="UvrD-like_ATP-bd"/>
</dbReference>
<evidence type="ECO:0000256" key="8">
    <source>
        <dbReference type="ARBA" id="ARBA00034617"/>
    </source>
</evidence>
<evidence type="ECO:0000256" key="12">
    <source>
        <dbReference type="PROSITE-ProRule" id="PRU00560"/>
    </source>
</evidence>
<dbReference type="CDD" id="cd17932">
    <property type="entry name" value="DEXQc_UvrD"/>
    <property type="match status" value="1"/>
</dbReference>
<dbReference type="Pfam" id="PF00580">
    <property type="entry name" value="UvrD-helicase"/>
    <property type="match status" value="1"/>
</dbReference>
<dbReference type="InterPro" id="IPR000212">
    <property type="entry name" value="DNA_helicase_UvrD/REP"/>
</dbReference>
<evidence type="ECO:0000256" key="9">
    <source>
        <dbReference type="ARBA" id="ARBA00034808"/>
    </source>
</evidence>
<reference evidence="14 15" key="1">
    <citation type="submission" date="2019-02" db="EMBL/GenBank/DDBJ databases">
        <authorList>
            <person name="Goldberg S.R."/>
            <person name="Haltli B.A."/>
            <person name="Correa H."/>
            <person name="Russell K.G."/>
        </authorList>
    </citation>
    <scope>NUCLEOTIDE SEQUENCE [LARGE SCALE GENOMIC DNA]</scope>
    <source>
        <strain evidence="14 15">JCM 16186</strain>
    </source>
</reference>
<dbReference type="EMBL" id="SMLW01000676">
    <property type="protein sequence ID" value="MTI28954.1"/>
    <property type="molecule type" value="Genomic_DNA"/>
</dbReference>
<dbReference type="EC" id="5.6.2.4" evidence="9"/>
<keyword evidence="7" id="KW-0413">Isomerase</keyword>
<comment type="caution">
    <text evidence="14">The sequence shown here is derived from an EMBL/GenBank/DDBJ whole genome shotgun (WGS) entry which is preliminary data.</text>
</comment>
<keyword evidence="2 12" id="KW-0547">Nucleotide-binding</keyword>
<comment type="catalytic activity">
    <reaction evidence="8">
        <text>Couples ATP hydrolysis with the unwinding of duplex DNA by translocating in the 3'-5' direction.</text>
        <dbReference type="EC" id="5.6.2.4"/>
    </reaction>
</comment>
<dbReference type="SUPFAM" id="SSF52540">
    <property type="entry name" value="P-loop containing nucleoside triphosphate hydrolases"/>
    <property type="match status" value="1"/>
</dbReference>
<dbReference type="Pfam" id="PF13361">
    <property type="entry name" value="UvrD_C"/>
    <property type="match status" value="1"/>
</dbReference>
<proteinExistence type="inferred from homology"/>
<dbReference type="Gene3D" id="3.40.50.300">
    <property type="entry name" value="P-loop containing nucleotide triphosphate hydrolases"/>
    <property type="match status" value="2"/>
</dbReference>
<accession>A0ABW9RZV8</accession>
<dbReference type="GO" id="GO:0004386">
    <property type="term" value="F:helicase activity"/>
    <property type="evidence" value="ECO:0007669"/>
    <property type="project" value="UniProtKB-KW"/>
</dbReference>
<keyword evidence="5 12" id="KW-0067">ATP-binding</keyword>
<dbReference type="Gene3D" id="1.10.10.160">
    <property type="match status" value="1"/>
</dbReference>
<dbReference type="PANTHER" id="PTHR11070:SF2">
    <property type="entry name" value="ATP-DEPENDENT DNA HELICASE SRS2"/>
    <property type="match status" value="1"/>
</dbReference>
<dbReference type="InterPro" id="IPR013986">
    <property type="entry name" value="DExx_box_DNA_helicase_dom_sf"/>
</dbReference>
<gene>
    <name evidence="14" type="ORF">E1163_28595</name>
</gene>
<dbReference type="Proteomes" id="UP000798808">
    <property type="component" value="Unassembled WGS sequence"/>
</dbReference>
<evidence type="ECO:0000259" key="13">
    <source>
        <dbReference type="PROSITE" id="PS51198"/>
    </source>
</evidence>
<evidence type="ECO:0000256" key="7">
    <source>
        <dbReference type="ARBA" id="ARBA00023235"/>
    </source>
</evidence>
<keyword evidence="6" id="KW-0238">DNA-binding</keyword>
<dbReference type="PROSITE" id="PS51198">
    <property type="entry name" value="UVRD_HELICASE_ATP_BIND"/>
    <property type="match status" value="1"/>
</dbReference>
<dbReference type="InterPro" id="IPR014017">
    <property type="entry name" value="DNA_helicase_UvrD-like_C"/>
</dbReference>
<evidence type="ECO:0000313" key="15">
    <source>
        <dbReference type="Proteomes" id="UP000798808"/>
    </source>
</evidence>
<dbReference type="PANTHER" id="PTHR11070">
    <property type="entry name" value="UVRD / RECB / PCRA DNA HELICASE FAMILY MEMBER"/>
    <property type="match status" value="1"/>
</dbReference>
<sequence>MFEWDPKDLNSQQEAAITEKGNVLLVACPGSGKTRTLTYKLAYELSKINGAKKYVIAITYTHRAADEIKERVQLLGVNTRQLWIGTIHSFCLEWIIKPYSLYIEDLKTGYKVISSHDSEVIISELCNKYTSPQITFFDCDYRATPTRLVITCSDSRKRKSVIAVLNEYRQILKKNRQIDFELILHYSFKILRNKPIVRQTLSNLFAYILVDEYQDTKEIQYHIISMVLKASKGQTSALIVGDPNQSIFDSLGGYPIEKTALESLTGTEFILMHLSKNYRSSSVLIEYFDFFKTFPNTIEAEGEHKNYKSIVSFNDTINRDQLENEMVRLLELNINDYGIAPNEICIIAPWWTHLADLTRRLMIRLPDYSFDGPGMAPFSRDIDNFWFKVSKIVLTEPSPVLYVRRLRWSGEVIDDLVTAGVDIDGLSPKRFLRLCNSIELQEEKGLEYLRQFFDILLCELAINIEAHLQLKEHYNSFFASSEARIARLTKDGHEFIGNIENFRKVFKQREGITISTIHGIKGAEYDTVISFALLEDYVPHFSDRNGRSNAKKMLYVIASRARKNLHLISERGRLYPYGSPPNEYLPTLELVRYEYNYTKI</sequence>
<keyword evidence="15" id="KW-1185">Reference proteome</keyword>
<evidence type="ECO:0000256" key="2">
    <source>
        <dbReference type="ARBA" id="ARBA00022741"/>
    </source>
</evidence>
<organism evidence="14 15">
    <name type="scientific">Fulvivirga kasyanovii</name>
    <dbReference type="NCBI Taxonomy" id="396812"/>
    <lineage>
        <taxon>Bacteria</taxon>
        <taxon>Pseudomonadati</taxon>
        <taxon>Bacteroidota</taxon>
        <taxon>Cytophagia</taxon>
        <taxon>Cytophagales</taxon>
        <taxon>Fulvivirgaceae</taxon>
        <taxon>Fulvivirga</taxon>
    </lineage>
</organism>
<protein>
    <recommendedName>
        <fullName evidence="9">DNA 3'-5' helicase</fullName>
        <ecNumber evidence="9">5.6.2.4</ecNumber>
    </recommendedName>
    <alternativeName>
        <fullName evidence="10">DNA 3'-5' helicase II</fullName>
    </alternativeName>
</protein>
<name>A0ABW9RZV8_9BACT</name>
<evidence type="ECO:0000256" key="10">
    <source>
        <dbReference type="ARBA" id="ARBA00034923"/>
    </source>
</evidence>
<comment type="similarity">
    <text evidence="1">Belongs to the helicase family. UvrD subfamily.</text>
</comment>
<feature type="domain" description="UvrD-like helicase ATP-binding" evidence="13">
    <location>
        <begin position="6"/>
        <end position="281"/>
    </location>
</feature>
<feature type="binding site" evidence="12">
    <location>
        <begin position="27"/>
        <end position="34"/>
    </location>
    <ligand>
        <name>ATP</name>
        <dbReference type="ChEBI" id="CHEBI:30616"/>
    </ligand>
</feature>
<keyword evidence="4 12" id="KW-0347">Helicase</keyword>
<keyword evidence="3 12" id="KW-0378">Hydrolase</keyword>
<evidence type="ECO:0000313" key="14">
    <source>
        <dbReference type="EMBL" id="MTI28954.1"/>
    </source>
</evidence>
<dbReference type="InterPro" id="IPR027417">
    <property type="entry name" value="P-loop_NTPase"/>
</dbReference>
<evidence type="ECO:0000256" key="5">
    <source>
        <dbReference type="ARBA" id="ARBA00022840"/>
    </source>
</evidence>
<evidence type="ECO:0000256" key="11">
    <source>
        <dbReference type="ARBA" id="ARBA00048988"/>
    </source>
</evidence>
<evidence type="ECO:0000256" key="3">
    <source>
        <dbReference type="ARBA" id="ARBA00022801"/>
    </source>
</evidence>
<evidence type="ECO:0000256" key="4">
    <source>
        <dbReference type="ARBA" id="ARBA00022806"/>
    </source>
</evidence>
<dbReference type="RefSeq" id="WP_155176978.1">
    <property type="nucleotide sequence ID" value="NZ_BAAAFL010000012.1"/>
</dbReference>
<evidence type="ECO:0000256" key="1">
    <source>
        <dbReference type="ARBA" id="ARBA00009922"/>
    </source>
</evidence>